<name>A0A9N9JUG1_9GLOM</name>
<feature type="non-terminal residue" evidence="1">
    <location>
        <position position="59"/>
    </location>
</feature>
<evidence type="ECO:0000313" key="2">
    <source>
        <dbReference type="Proteomes" id="UP000789405"/>
    </source>
</evidence>
<evidence type="ECO:0000313" key="1">
    <source>
        <dbReference type="EMBL" id="CAG8797870.1"/>
    </source>
</evidence>
<proteinExistence type="predicted"/>
<gene>
    <name evidence="1" type="ORF">DERYTH_LOCUS22763</name>
</gene>
<organism evidence="1 2">
    <name type="scientific">Dentiscutata erythropus</name>
    <dbReference type="NCBI Taxonomy" id="1348616"/>
    <lineage>
        <taxon>Eukaryota</taxon>
        <taxon>Fungi</taxon>
        <taxon>Fungi incertae sedis</taxon>
        <taxon>Mucoromycota</taxon>
        <taxon>Glomeromycotina</taxon>
        <taxon>Glomeromycetes</taxon>
        <taxon>Diversisporales</taxon>
        <taxon>Gigasporaceae</taxon>
        <taxon>Dentiscutata</taxon>
    </lineage>
</organism>
<sequence length="59" mass="6898">NDSLFDSRSLRRKIEEFTELLIQRENQTGLCLEINNDRINLDNICANPEVSYQQIVDSI</sequence>
<dbReference type="EMBL" id="CAJVPY010032526">
    <property type="protein sequence ID" value="CAG8797870.1"/>
    <property type="molecule type" value="Genomic_DNA"/>
</dbReference>
<dbReference type="AlphaFoldDB" id="A0A9N9JUG1"/>
<reference evidence="1" key="1">
    <citation type="submission" date="2021-06" db="EMBL/GenBank/DDBJ databases">
        <authorList>
            <person name="Kallberg Y."/>
            <person name="Tangrot J."/>
            <person name="Rosling A."/>
        </authorList>
    </citation>
    <scope>NUCLEOTIDE SEQUENCE</scope>
    <source>
        <strain evidence="1">MA453B</strain>
    </source>
</reference>
<accession>A0A9N9JUG1</accession>
<dbReference type="Proteomes" id="UP000789405">
    <property type="component" value="Unassembled WGS sequence"/>
</dbReference>
<comment type="caution">
    <text evidence="1">The sequence shown here is derived from an EMBL/GenBank/DDBJ whole genome shotgun (WGS) entry which is preliminary data.</text>
</comment>
<protein>
    <submittedName>
        <fullName evidence="1">1249_t:CDS:1</fullName>
    </submittedName>
</protein>
<keyword evidence="2" id="KW-1185">Reference proteome</keyword>